<keyword evidence="9" id="KW-1185">Reference proteome</keyword>
<dbReference type="SUPFAM" id="SSF52283">
    <property type="entry name" value="Formate/glycerate dehydrogenase catalytic domain-like"/>
    <property type="match status" value="1"/>
</dbReference>
<feature type="binding site" evidence="5">
    <location>
        <position position="282"/>
    </location>
    <ligand>
        <name>NAD(+)</name>
        <dbReference type="ChEBI" id="CHEBI:57540"/>
    </ligand>
</feature>
<dbReference type="PROSITE" id="PS00670">
    <property type="entry name" value="D_2_HYDROXYACID_DH_2"/>
    <property type="match status" value="1"/>
</dbReference>
<dbReference type="GeneID" id="19299347"/>
<feature type="binding site" evidence="5">
    <location>
        <position position="308"/>
    </location>
    <ligand>
        <name>NAD(+)</name>
        <dbReference type="ChEBI" id="CHEBI:57540"/>
    </ligand>
</feature>
<dbReference type="GO" id="GO:0051287">
    <property type="term" value="F:NAD binding"/>
    <property type="evidence" value="ECO:0007669"/>
    <property type="project" value="InterPro"/>
</dbReference>
<comment type="catalytic activity">
    <reaction evidence="1 5">
        <text>formate + NAD(+) = CO2 + NADH</text>
        <dbReference type="Rhea" id="RHEA:15985"/>
        <dbReference type="ChEBI" id="CHEBI:15740"/>
        <dbReference type="ChEBI" id="CHEBI:16526"/>
        <dbReference type="ChEBI" id="CHEBI:57540"/>
        <dbReference type="ChEBI" id="CHEBI:57945"/>
        <dbReference type="EC" id="1.17.1.9"/>
    </reaction>
</comment>
<keyword evidence="4 5" id="KW-0520">NAD</keyword>
<comment type="similarity">
    <text evidence="5">Belongs to the D-isomer specific 2-hydroxyacid dehydrogenase family. FDH subfamily.</text>
</comment>
<evidence type="ECO:0000256" key="3">
    <source>
        <dbReference type="ARBA" id="ARBA00023002"/>
    </source>
</evidence>
<feature type="binding site" evidence="5">
    <location>
        <begin position="337"/>
        <end position="340"/>
    </location>
    <ligand>
        <name>NAD(+)</name>
        <dbReference type="ChEBI" id="CHEBI:57540"/>
    </ligand>
</feature>
<feature type="site" description="Important for catalytic activity" evidence="5">
    <location>
        <position position="284"/>
    </location>
</feature>
<evidence type="ECO:0000256" key="2">
    <source>
        <dbReference type="ARBA" id="ARBA00013128"/>
    </source>
</evidence>
<comment type="subcellular location">
    <subcellularLocation>
        <location evidence="5">Cytoplasm</location>
    </subcellularLocation>
</comment>
<dbReference type="Pfam" id="PF02826">
    <property type="entry name" value="2-Hacid_dh_C"/>
    <property type="match status" value="1"/>
</dbReference>
<evidence type="ECO:0000313" key="8">
    <source>
        <dbReference type="EMBL" id="EPQ55202.1"/>
    </source>
</evidence>
<dbReference type="CDD" id="cd05302">
    <property type="entry name" value="FDH"/>
    <property type="match status" value="1"/>
</dbReference>
<sequence>MLRSAIRPLAAVSRKPASSMFSTTPKRDMKILAILYDGGKAAEQEPRLLGTTENKLGLSEWLKSQGHEYIVSSDKEGPNSVFQKELKDAEVLITTPFHPGYLTKDLMDKAKNLKLCVTAGVGSDHIDLNAAVDNKVQVLEVTGSNVTSVAEHVVMSILLLVRNFVPAHEMIERGDWQVSEVARNAFDLEGKVVGTIGAGRIGYRVLQRLVPFGVKELLYYDYNPLPEHAAKEVGARRVEDLKDFVSQCDVVTVNTPLHEGTRGLINADLLKHFKKGAWLVNTARGAICDKDAVAQAVKSGHLNGYAGDVWNVQPAPKDHIWRTMKNPLGGGNGMVPHYSGTTLDAQARYANGVRSILENYFAGKPQDPANIIVGIGKYESKAYGQREDKQKTSHGFSKS</sequence>
<dbReference type="Gene3D" id="3.40.50.720">
    <property type="entry name" value="NAD(P)-binding Rossmann-like Domain"/>
    <property type="match status" value="2"/>
</dbReference>
<feature type="binding site" evidence="5">
    <location>
        <position position="145"/>
    </location>
    <ligand>
        <name>substrate</name>
    </ligand>
</feature>
<dbReference type="HAMAP" id="MF_03210">
    <property type="entry name" value="Formate_dehydrogenase"/>
    <property type="match status" value="1"/>
</dbReference>
<dbReference type="GO" id="GO:0008863">
    <property type="term" value="F:formate dehydrogenase (NAD+) activity"/>
    <property type="evidence" value="ECO:0007669"/>
    <property type="project" value="UniProtKB-UniRule"/>
</dbReference>
<dbReference type="PANTHER" id="PTHR42938:SF9">
    <property type="entry name" value="FORMATE DEHYDROGENASE 1"/>
    <property type="match status" value="1"/>
</dbReference>
<feature type="binding site" evidence="5">
    <location>
        <begin position="256"/>
        <end position="260"/>
    </location>
    <ligand>
        <name>NAD(+)</name>
        <dbReference type="ChEBI" id="CHEBI:57540"/>
    </ligand>
</feature>
<protein>
    <recommendedName>
        <fullName evidence="2 5">Formate dehydrogenase</fullName>
        <shortName evidence="5">FDH</shortName>
        <ecNumber evidence="2 5">1.17.1.9</ecNumber>
    </recommendedName>
    <alternativeName>
        <fullName evidence="5">NAD-dependent formate dehydrogenase</fullName>
    </alternativeName>
</protein>
<comment type="caution">
    <text evidence="5">Lacks conserved residue(s) required for the propagation of feature annotation.</text>
</comment>
<evidence type="ECO:0000259" key="7">
    <source>
        <dbReference type="Pfam" id="PF02826"/>
    </source>
</evidence>
<dbReference type="InterPro" id="IPR033689">
    <property type="entry name" value="FDH_NAD-dep"/>
</dbReference>
<evidence type="ECO:0000256" key="4">
    <source>
        <dbReference type="ARBA" id="ARBA00023027"/>
    </source>
</evidence>
<dbReference type="InterPro" id="IPR036291">
    <property type="entry name" value="NAD(P)-bd_dom_sf"/>
</dbReference>
<dbReference type="NCBIfam" id="NF005750">
    <property type="entry name" value="PRK07574.1"/>
    <property type="match status" value="1"/>
</dbReference>
<dbReference type="SUPFAM" id="SSF51735">
    <property type="entry name" value="NAD(P)-binding Rossmann-fold domains"/>
    <property type="match status" value="1"/>
</dbReference>
<dbReference type="InterPro" id="IPR006140">
    <property type="entry name" value="D-isomer_DH_NAD-bd"/>
</dbReference>
<evidence type="ECO:0000259" key="6">
    <source>
        <dbReference type="Pfam" id="PF00389"/>
    </source>
</evidence>
<dbReference type="PANTHER" id="PTHR42938">
    <property type="entry name" value="FORMATE DEHYDROGENASE 1"/>
    <property type="match status" value="1"/>
</dbReference>
<dbReference type="PROSITE" id="PS00671">
    <property type="entry name" value="D_2_HYDROXYACID_DH_3"/>
    <property type="match status" value="1"/>
</dbReference>
<feature type="domain" description="D-isomer specific 2-hydroxyacid dehydrogenase NAD-binding" evidence="7">
    <location>
        <begin position="155"/>
        <end position="326"/>
    </location>
</feature>
<feature type="binding site" evidence="5">
    <location>
        <position position="221"/>
    </location>
    <ligand>
        <name>NAD(+)</name>
        <dbReference type="ChEBI" id="CHEBI:57540"/>
    </ligand>
</feature>
<dbReference type="EC" id="1.17.1.9" evidence="2 5"/>
<reference evidence="8 9" key="1">
    <citation type="journal article" date="2012" name="Science">
        <title>The Paleozoic origin of enzymatic lignin decomposition reconstructed from 31 fungal genomes.</title>
        <authorList>
            <person name="Floudas D."/>
            <person name="Binder M."/>
            <person name="Riley R."/>
            <person name="Barry K."/>
            <person name="Blanchette R.A."/>
            <person name="Henrissat B."/>
            <person name="Martinez A.T."/>
            <person name="Otillar R."/>
            <person name="Spatafora J.W."/>
            <person name="Yadav J.S."/>
            <person name="Aerts A."/>
            <person name="Benoit I."/>
            <person name="Boyd A."/>
            <person name="Carlson A."/>
            <person name="Copeland A."/>
            <person name="Coutinho P.M."/>
            <person name="de Vries R.P."/>
            <person name="Ferreira P."/>
            <person name="Findley K."/>
            <person name="Foster B."/>
            <person name="Gaskell J."/>
            <person name="Glotzer D."/>
            <person name="Gorecki P."/>
            <person name="Heitman J."/>
            <person name="Hesse C."/>
            <person name="Hori C."/>
            <person name="Igarashi K."/>
            <person name="Jurgens J.A."/>
            <person name="Kallen N."/>
            <person name="Kersten P."/>
            <person name="Kohler A."/>
            <person name="Kuees U."/>
            <person name="Kumar T.K.A."/>
            <person name="Kuo A."/>
            <person name="LaButti K."/>
            <person name="Larrondo L.F."/>
            <person name="Lindquist E."/>
            <person name="Ling A."/>
            <person name="Lombard V."/>
            <person name="Lucas S."/>
            <person name="Lundell T."/>
            <person name="Martin R."/>
            <person name="McLaughlin D.J."/>
            <person name="Morgenstern I."/>
            <person name="Morin E."/>
            <person name="Murat C."/>
            <person name="Nagy L.G."/>
            <person name="Nolan M."/>
            <person name="Ohm R.A."/>
            <person name="Patyshakuliyeva A."/>
            <person name="Rokas A."/>
            <person name="Ruiz-Duenas F.J."/>
            <person name="Sabat G."/>
            <person name="Salamov A."/>
            <person name="Samejima M."/>
            <person name="Schmutz J."/>
            <person name="Slot J.C."/>
            <person name="St John F."/>
            <person name="Stenlid J."/>
            <person name="Sun H."/>
            <person name="Sun S."/>
            <person name="Syed K."/>
            <person name="Tsang A."/>
            <person name="Wiebenga A."/>
            <person name="Young D."/>
            <person name="Pisabarro A."/>
            <person name="Eastwood D.C."/>
            <person name="Martin F."/>
            <person name="Cullen D."/>
            <person name="Grigoriev I.V."/>
            <person name="Hibbett D.S."/>
        </authorList>
    </citation>
    <scope>NUCLEOTIDE SEQUENCE [LARGE SCALE GENOMIC DNA]</scope>
    <source>
        <strain evidence="8 9">ATCC 11539</strain>
    </source>
</reference>
<accession>S7Q6Q1</accession>
<comment type="subunit">
    <text evidence="5">Homodimer.</text>
</comment>
<dbReference type="GO" id="GO:0005829">
    <property type="term" value="C:cytosol"/>
    <property type="evidence" value="ECO:0007669"/>
    <property type="project" value="TreeGrafter"/>
</dbReference>
<dbReference type="STRING" id="670483.S7Q6Q1"/>
<dbReference type="OMA" id="HYTDRHR"/>
<dbReference type="Pfam" id="PF00389">
    <property type="entry name" value="2-Hacid_dh"/>
    <property type="match status" value="1"/>
</dbReference>
<dbReference type="KEGG" id="gtr:GLOTRDRAFT_111160"/>
<dbReference type="InterPro" id="IPR006139">
    <property type="entry name" value="D-isomer_2_OHA_DH_cat_dom"/>
</dbReference>
<feature type="site" description="Important for catalytic activity" evidence="5">
    <location>
        <position position="337"/>
    </location>
</feature>
<dbReference type="GO" id="GO:0042183">
    <property type="term" value="P:formate catabolic process"/>
    <property type="evidence" value="ECO:0007669"/>
    <property type="project" value="UniProtKB-UniRule"/>
</dbReference>
<feature type="domain" description="D-isomer specific 2-hydroxyacid dehydrogenase catalytic" evidence="6">
    <location>
        <begin position="62"/>
        <end position="365"/>
    </location>
</feature>
<dbReference type="eggNOG" id="KOG0069">
    <property type="taxonomic scope" value="Eukaryota"/>
</dbReference>
<comment type="function">
    <text evidence="5">Catalyzes the NAD(+)-dependent oxidation of formate to carbon dioxide. Formate oxidation is the final step in the methanol oxidation pathway in methylotrophic microorganisms. Has a role in the detoxification of exogenous formate in non-methylotrophic organisms.</text>
</comment>
<evidence type="ECO:0000313" key="9">
    <source>
        <dbReference type="Proteomes" id="UP000030669"/>
    </source>
</evidence>
<feature type="binding site" evidence="5">
    <location>
        <position position="121"/>
    </location>
    <ligand>
        <name>substrate</name>
    </ligand>
</feature>
<dbReference type="PROSITE" id="PS00065">
    <property type="entry name" value="D_2_HYDROXYACID_DH_1"/>
    <property type="match status" value="1"/>
</dbReference>
<dbReference type="HOGENOM" id="CLU_019796_0_0_1"/>
<dbReference type="FunFam" id="3.40.50.720:FF:000057">
    <property type="entry name" value="Formate dehydrogenase"/>
    <property type="match status" value="1"/>
</dbReference>
<dbReference type="InterPro" id="IPR029752">
    <property type="entry name" value="D-isomer_DH_CS1"/>
</dbReference>
<name>S7Q6Q1_GLOTA</name>
<feature type="binding site" evidence="5">
    <location>
        <begin position="200"/>
        <end position="201"/>
    </location>
    <ligand>
        <name>NAD(+)</name>
        <dbReference type="ChEBI" id="CHEBI:57540"/>
    </ligand>
</feature>
<keyword evidence="3 5" id="KW-0560">Oxidoreductase</keyword>
<dbReference type="InterPro" id="IPR029753">
    <property type="entry name" value="D-isomer_DH_CS"/>
</dbReference>
<dbReference type="EMBL" id="KB469302">
    <property type="protein sequence ID" value="EPQ55202.1"/>
    <property type="molecule type" value="Genomic_DNA"/>
</dbReference>
<evidence type="ECO:0000256" key="1">
    <source>
        <dbReference type="ARBA" id="ARBA00000455"/>
    </source>
</evidence>
<gene>
    <name evidence="8" type="ORF">GLOTRDRAFT_111160</name>
</gene>
<dbReference type="AlphaFoldDB" id="S7Q6Q1"/>
<dbReference type="Proteomes" id="UP000030669">
    <property type="component" value="Unassembled WGS sequence"/>
</dbReference>
<dbReference type="RefSeq" id="XP_007866359.1">
    <property type="nucleotide sequence ID" value="XM_007868168.1"/>
</dbReference>
<dbReference type="OrthoDB" id="418179at2759"/>
<evidence type="ECO:0000256" key="5">
    <source>
        <dbReference type="HAMAP-Rule" id="MF_03210"/>
    </source>
</evidence>
<organism evidence="8 9">
    <name type="scientific">Gloeophyllum trabeum (strain ATCC 11539 / FP-39264 / Madison 617)</name>
    <name type="common">Brown rot fungus</name>
    <dbReference type="NCBI Taxonomy" id="670483"/>
    <lineage>
        <taxon>Eukaryota</taxon>
        <taxon>Fungi</taxon>
        <taxon>Dikarya</taxon>
        <taxon>Basidiomycota</taxon>
        <taxon>Agaricomycotina</taxon>
        <taxon>Agaricomycetes</taxon>
        <taxon>Gloeophyllales</taxon>
        <taxon>Gloeophyllaceae</taxon>
        <taxon>Gloeophyllum</taxon>
    </lineage>
</organism>
<dbReference type="GO" id="GO:0016616">
    <property type="term" value="F:oxidoreductase activity, acting on the CH-OH group of donors, NAD or NADP as acceptor"/>
    <property type="evidence" value="ECO:0007669"/>
    <property type="project" value="InterPro"/>
</dbReference>
<proteinExistence type="inferred from homology"/>
<keyword evidence="5" id="KW-0963">Cytoplasm</keyword>